<evidence type="ECO:0000313" key="6">
    <source>
        <dbReference type="Proteomes" id="UP000190951"/>
    </source>
</evidence>
<dbReference type="Gene3D" id="2.60.40.10">
    <property type="entry name" value="Immunoglobulins"/>
    <property type="match status" value="1"/>
</dbReference>
<evidence type="ECO:0000313" key="5">
    <source>
        <dbReference type="EMBL" id="URZ10105.1"/>
    </source>
</evidence>
<reference evidence="5 6" key="1">
    <citation type="submission" date="2022-04" db="EMBL/GenBank/DDBJ databases">
        <title>Genome sequence of C. roseum typestrain.</title>
        <authorList>
            <person name="Poehlein A."/>
            <person name="Schoch T."/>
            <person name="Duerre P."/>
            <person name="Daniel R."/>
        </authorList>
    </citation>
    <scope>NUCLEOTIDE SEQUENCE [LARGE SCALE GENOMIC DNA]</scope>
    <source>
        <strain evidence="5 6">DSM 7320</strain>
    </source>
</reference>
<evidence type="ECO:0000256" key="3">
    <source>
        <dbReference type="ARBA" id="ARBA00023295"/>
    </source>
</evidence>
<dbReference type="SMART" id="SM00060">
    <property type="entry name" value="FN3"/>
    <property type="match status" value="1"/>
</dbReference>
<gene>
    <name evidence="5" type="ORF">CROST_008130</name>
</gene>
<dbReference type="RefSeq" id="WP_077834588.1">
    <property type="nucleotide sequence ID" value="NZ_CP096983.1"/>
</dbReference>
<dbReference type="STRING" id="84029.CROST_16980"/>
<dbReference type="PROSITE" id="PS00502">
    <property type="entry name" value="POLYGALACTURONASE"/>
    <property type="match status" value="1"/>
</dbReference>
<accession>A0A1S8LZV7</accession>
<dbReference type="PANTHER" id="PTHR31339">
    <property type="entry name" value="PECTIN LYASE-RELATED"/>
    <property type="match status" value="1"/>
</dbReference>
<sequence>MKSNKLKLFIIGTLICIQPIAFGQFSAKARNVKIKDMVIANPTNLREAPAAVTDTSVVLVWEKPSEYSNVTGYTIYNDKGQKVGETDKTYYKLQNLQQHNKYKYRVKAHTGDLEESKPSNEVTIKTEKKEKIINVKDYGAVGNGTAKDTVAIQKAIDACKDGETVLLPQGKYLSGALYLHDNMTFYVDKGAQLVPSTDLKDYPWTSARHDIEDIYDPNSPTKGNPAFSSLINAGTMDHNQKPTTHNIKIMGEGTIGDDSNGLTLRSAYDAFGAKNTATHYGGGSLISLKNCDNVYMDGIHIRNGMMWTIVPVYSKDITSYELDINTTVHNGDGFDPNSSSNVYLLKDTFSTGDDCSAIKSGKDEEGRKIGIPSTDIYYRDCTFTAGHGGITLGSEMSGGISDVFGEDCTLMPIDLKTKAVNSGVRVKVSPSRGGYIHNLKVRDSICNKISVITNYDKQKAPTPGVPLPDISQFEFTNVNAPKGNSQYILDLNGSNFGQDISYLSNLKFNDCNFYSARLDSCKDVIFNNCNFDKGITKTNSVNIEEIK</sequence>
<dbReference type="InterPro" id="IPR000743">
    <property type="entry name" value="Glyco_hydro_28"/>
</dbReference>
<name>A0A1S8LZV7_9CLOT</name>
<evidence type="ECO:0000256" key="4">
    <source>
        <dbReference type="RuleBase" id="RU361169"/>
    </source>
</evidence>
<dbReference type="InterPro" id="IPR003961">
    <property type="entry name" value="FN3_dom"/>
</dbReference>
<organism evidence="5 6">
    <name type="scientific">Clostridium felsineum</name>
    <dbReference type="NCBI Taxonomy" id="36839"/>
    <lineage>
        <taxon>Bacteria</taxon>
        <taxon>Bacillati</taxon>
        <taxon>Bacillota</taxon>
        <taxon>Clostridia</taxon>
        <taxon>Eubacteriales</taxon>
        <taxon>Clostridiaceae</taxon>
        <taxon>Clostridium</taxon>
    </lineage>
</organism>
<dbReference type="Proteomes" id="UP000190951">
    <property type="component" value="Chromosome"/>
</dbReference>
<protein>
    <submittedName>
        <fullName evidence="5">Uncharacterized protein</fullName>
    </submittedName>
</protein>
<dbReference type="GO" id="GO:0005975">
    <property type="term" value="P:carbohydrate metabolic process"/>
    <property type="evidence" value="ECO:0007669"/>
    <property type="project" value="InterPro"/>
</dbReference>
<dbReference type="SUPFAM" id="SSF49265">
    <property type="entry name" value="Fibronectin type III"/>
    <property type="match status" value="1"/>
</dbReference>
<comment type="similarity">
    <text evidence="1 4">Belongs to the glycosyl hydrolase 28 family.</text>
</comment>
<dbReference type="GO" id="GO:0004650">
    <property type="term" value="F:polygalacturonase activity"/>
    <property type="evidence" value="ECO:0007669"/>
    <property type="project" value="InterPro"/>
</dbReference>
<dbReference type="PANTHER" id="PTHR31339:SF9">
    <property type="entry name" value="PLASMIN AND FIBRONECTIN-BINDING PROTEIN A"/>
    <property type="match status" value="1"/>
</dbReference>
<dbReference type="CDD" id="cd00063">
    <property type="entry name" value="FN3"/>
    <property type="match status" value="1"/>
</dbReference>
<dbReference type="InterPro" id="IPR036116">
    <property type="entry name" value="FN3_sf"/>
</dbReference>
<dbReference type="SUPFAM" id="SSF51126">
    <property type="entry name" value="Pectin lyase-like"/>
    <property type="match status" value="1"/>
</dbReference>
<evidence type="ECO:0000256" key="1">
    <source>
        <dbReference type="ARBA" id="ARBA00008834"/>
    </source>
</evidence>
<dbReference type="Pfam" id="PF12708">
    <property type="entry name" value="Pect-lyase_RHGA_epim"/>
    <property type="match status" value="1"/>
</dbReference>
<dbReference type="Pfam" id="PF00041">
    <property type="entry name" value="fn3"/>
    <property type="match status" value="1"/>
</dbReference>
<dbReference type="InterPro" id="IPR051801">
    <property type="entry name" value="GH28_Enzymes"/>
</dbReference>
<dbReference type="Pfam" id="PF00295">
    <property type="entry name" value="Glyco_hydro_28"/>
    <property type="match status" value="1"/>
</dbReference>
<keyword evidence="6" id="KW-1185">Reference proteome</keyword>
<proteinExistence type="inferred from homology"/>
<dbReference type="Gene3D" id="2.160.20.10">
    <property type="entry name" value="Single-stranded right-handed beta-helix, Pectin lyase-like"/>
    <property type="match status" value="1"/>
</dbReference>
<dbReference type="InterPro" id="IPR024535">
    <property type="entry name" value="RHGA/B-epi-like_pectate_lyase"/>
</dbReference>
<dbReference type="PROSITE" id="PS50853">
    <property type="entry name" value="FN3"/>
    <property type="match status" value="1"/>
</dbReference>
<dbReference type="KEGG" id="crw:CROST_008130"/>
<dbReference type="EMBL" id="CP096983">
    <property type="protein sequence ID" value="URZ10105.1"/>
    <property type="molecule type" value="Genomic_DNA"/>
</dbReference>
<dbReference type="InterPro" id="IPR012334">
    <property type="entry name" value="Pectin_lyas_fold"/>
</dbReference>
<evidence type="ECO:0000256" key="2">
    <source>
        <dbReference type="ARBA" id="ARBA00022801"/>
    </source>
</evidence>
<dbReference type="AlphaFoldDB" id="A0A1S8LZV7"/>
<keyword evidence="2 4" id="KW-0378">Hydrolase</keyword>
<dbReference type="InterPro" id="IPR011050">
    <property type="entry name" value="Pectin_lyase_fold/virulence"/>
</dbReference>
<dbReference type="InterPro" id="IPR013783">
    <property type="entry name" value="Ig-like_fold"/>
</dbReference>
<keyword evidence="3 4" id="KW-0326">Glycosidase</keyword>